<feature type="transmembrane region" description="Helical" evidence="2">
    <location>
        <begin position="788"/>
        <end position="808"/>
    </location>
</feature>
<dbReference type="AlphaFoldDB" id="A0A179IIQ6"/>
<dbReference type="PANTHER" id="PTHR37994">
    <property type="entry name" value="ARAE_2_N DOMAIN-CONTAINING PROTEIN-RELATED"/>
    <property type="match status" value="1"/>
</dbReference>
<dbReference type="InterPro" id="IPR018823">
    <property type="entry name" value="ArAE_2_N"/>
</dbReference>
<feature type="domain" description="DUF2421" evidence="3">
    <location>
        <begin position="809"/>
        <end position="1023"/>
    </location>
</feature>
<feature type="transmembrane region" description="Helical" evidence="2">
    <location>
        <begin position="248"/>
        <end position="268"/>
    </location>
</feature>
<keyword evidence="2" id="KW-0472">Membrane</keyword>
<evidence type="ECO:0000313" key="5">
    <source>
        <dbReference type="EMBL" id="OAR02556.1"/>
    </source>
</evidence>
<dbReference type="InterPro" id="IPR018820">
    <property type="entry name" value="BRE4-related_DUF2421"/>
</dbReference>
<feature type="transmembrane region" description="Helical" evidence="2">
    <location>
        <begin position="72"/>
        <end position="91"/>
    </location>
</feature>
<dbReference type="Pfam" id="PF10334">
    <property type="entry name" value="BRE4"/>
    <property type="match status" value="1"/>
</dbReference>
<feature type="transmembrane region" description="Helical" evidence="2">
    <location>
        <begin position="111"/>
        <end position="137"/>
    </location>
</feature>
<dbReference type="Pfam" id="PF10337">
    <property type="entry name" value="ArAE_2_N"/>
    <property type="match status" value="1"/>
</dbReference>
<keyword evidence="2" id="KW-0812">Transmembrane</keyword>
<gene>
    <name evidence="5" type="ORF">LLEC1_07759</name>
</gene>
<evidence type="ECO:0000259" key="4">
    <source>
        <dbReference type="Pfam" id="PF10337"/>
    </source>
</evidence>
<feature type="domain" description="Putative ER transporter 6TM N-terminal" evidence="4">
    <location>
        <begin position="56"/>
        <end position="500"/>
    </location>
</feature>
<dbReference type="EMBL" id="LUKN01000612">
    <property type="protein sequence ID" value="OAR02556.1"/>
    <property type="molecule type" value="Genomic_DNA"/>
</dbReference>
<evidence type="ECO:0000259" key="3">
    <source>
        <dbReference type="Pfam" id="PF10334"/>
    </source>
</evidence>
<evidence type="ECO:0000256" key="1">
    <source>
        <dbReference type="SAM" id="MobiDB-lite"/>
    </source>
</evidence>
<keyword evidence="2" id="KW-1133">Transmembrane helix</keyword>
<accession>A0A179IIQ6</accession>
<sequence>MEKEPRSSESPGTDQGKTEQQQPHQQPQHQPGIAPQPSSPDAAPTPAPPLPQTRSLPQWLDHFNRRDLTTTLRCAIAVWVASLLMLINPSLNRIGQTTFLASVVVYIIPPAGNLIVAIIGYLSLLVGMCLAWAWGLATMRAAQAVRSPAELNARLQALQQQVGATVQATGNNNTAAIATVLVHDGFMLDTRVTVVYFVMGCIFIYFISRLRYAFNLTVLTQLFGIIAMDIFLVIGPTLTRWTPRLPEVVVLPAACGCAIGIACALFILPQSTSQVAIGQIENLLIMLNHPIQTGRQFVGGSLDFDIKLLKRSKRRALTLYAQLQPNMAFLPLDVSRGQWSSDDVKSVYTKMQGVLATTFALLEFQIARVTSQEKIDKLRDMLNPHVTDSSDGKDTNPRDPRRARILQSPDLINALIAPGTAVGSDDMRDALHDSSEAVLDATTDAISHVVEALRLVNMNRWFVSKSARARLPQAALAVRQIGARLAQAREACIADTTNAAIDIHGNLFDDEGLLKTEMKGESKKIAGLVIAFVIEEHIIAIAAAYEKLTAEVARLLETRTTNQFWGPLRRRFASRASASADEEPSAPALSGQAVTDPDRIQMHTREAERRLKVVSNGQGIPKKRGNPIARAVAAIFSWLTAPGSVYALRVVAVTVATGIPAVIPHTAGFYYREKGIWTLVTAQTCILMYMSDFTFSIITRAVGTIFGGLTGLVIWYISAGNGSGNPYGLAAALPFGIVLFVWARLWLPQAYLQGTGLGASTFAMIIGYSWDMHHLTIYGLPGLGYQTFWRRLVTVLIGFAAALIVQMLPKPPSGTHHVAKTLANSLHKISDHYALLISHWGKRSTVGGDYSGVRSVIMSTSLGLGQTLAALNDPIAMLKFETSMSPFDKSSLRRAQELLMLMNQSLTKVMLSATTLPVEYQQRLIKTSGIADEASISNIMSVLVLAKQSLRSGAPLPERLPTPLIGTCYGDFCAKHGFVELRREYLVSEDFRGYCVALSAYLTFLHTTDSLVSLLKETVGESHIVHDWSELSENV</sequence>
<dbReference type="OrthoDB" id="2274698at2759"/>
<evidence type="ECO:0008006" key="7">
    <source>
        <dbReference type="Google" id="ProtNLM"/>
    </source>
</evidence>
<feature type="transmembrane region" description="Helical" evidence="2">
    <location>
        <begin position="194"/>
        <end position="212"/>
    </location>
</feature>
<feature type="transmembrane region" description="Helical" evidence="2">
    <location>
        <begin position="697"/>
        <end position="718"/>
    </location>
</feature>
<feature type="transmembrane region" description="Helical" evidence="2">
    <location>
        <begin position="724"/>
        <end position="743"/>
    </location>
</feature>
<comment type="caution">
    <text evidence="5">The sequence shown here is derived from an EMBL/GenBank/DDBJ whole genome shotgun (WGS) entry which is preliminary data.</text>
</comment>
<feature type="region of interest" description="Disordered" evidence="1">
    <location>
        <begin position="576"/>
        <end position="599"/>
    </location>
</feature>
<keyword evidence="6" id="KW-1185">Reference proteome</keyword>
<feature type="region of interest" description="Disordered" evidence="1">
    <location>
        <begin position="1"/>
        <end position="56"/>
    </location>
</feature>
<proteinExistence type="predicted"/>
<dbReference type="Proteomes" id="UP000243081">
    <property type="component" value="Unassembled WGS sequence"/>
</dbReference>
<name>A0A179IIQ6_CORDF</name>
<dbReference type="PANTHER" id="PTHR37994:SF3">
    <property type="entry name" value="ER TRANSPORTER 6TM N-TERMINAL DOMAIN-CONTAINING PROTEIN"/>
    <property type="match status" value="1"/>
</dbReference>
<feature type="compositionally biased region" description="Low complexity" evidence="1">
    <location>
        <begin position="20"/>
        <end position="42"/>
    </location>
</feature>
<organism evidence="5 6">
    <name type="scientific">Cordyceps confragosa</name>
    <name type="common">Lecanicillium lecanii</name>
    <dbReference type="NCBI Taxonomy" id="2714763"/>
    <lineage>
        <taxon>Eukaryota</taxon>
        <taxon>Fungi</taxon>
        <taxon>Dikarya</taxon>
        <taxon>Ascomycota</taxon>
        <taxon>Pezizomycotina</taxon>
        <taxon>Sordariomycetes</taxon>
        <taxon>Hypocreomycetidae</taxon>
        <taxon>Hypocreales</taxon>
        <taxon>Cordycipitaceae</taxon>
        <taxon>Akanthomyces</taxon>
    </lineage>
</organism>
<feature type="compositionally biased region" description="Polar residues" evidence="1">
    <location>
        <begin position="8"/>
        <end position="19"/>
    </location>
</feature>
<protein>
    <recommendedName>
        <fullName evidence="7">ER transporter 6TM N-terminal domain-containing protein</fullName>
    </recommendedName>
</protein>
<evidence type="ECO:0000313" key="6">
    <source>
        <dbReference type="Proteomes" id="UP000243081"/>
    </source>
</evidence>
<feature type="region of interest" description="Disordered" evidence="1">
    <location>
        <begin position="380"/>
        <end position="401"/>
    </location>
</feature>
<reference evidence="5 6" key="1">
    <citation type="submission" date="2016-03" db="EMBL/GenBank/DDBJ databases">
        <title>Fine-scale spatial genetic structure of a fungal parasite of coffee scale insects.</title>
        <authorList>
            <person name="Jackson D."/>
            <person name="Zemenick K.A."/>
            <person name="Malloure B."/>
            <person name="Quandt C.A."/>
            <person name="James T.Y."/>
        </authorList>
    </citation>
    <scope>NUCLEOTIDE SEQUENCE [LARGE SCALE GENOMIC DNA]</scope>
    <source>
        <strain evidence="5 6">UM487</strain>
    </source>
</reference>
<dbReference type="OMA" id="DTHIPSY"/>
<evidence type="ECO:0000256" key="2">
    <source>
        <dbReference type="SAM" id="Phobius"/>
    </source>
</evidence>
<feature type="transmembrane region" description="Helical" evidence="2">
    <location>
        <begin position="218"/>
        <end position="236"/>
    </location>
</feature>